<evidence type="ECO:0000313" key="1">
    <source>
        <dbReference type="EMBL" id="KJK66362.1"/>
    </source>
</evidence>
<sequence length="352" mass="38173">MAPPIPGQMLNTSWTLHRLSPLHHEKEFQSLLDNPEALKTYANRLRDQLTGNVLSGFQVGTSAPSTEEDTLSRTGALKNCTWEAISSLSLEDLNAPQPESPCGILVVLEYENITYKAALLAPPEGSHSRKTSTYLPLLLTRLPGPLRQTFISFLSANFDTYCSVFRLPSQFLCAGLASYVDTLTQGRDREPAPSRAILEDVVKEIQITVSFSTNVAPALRSLNINIPRGSIKSFLPAAGDSDQPSGSILSGLSSYIEKHLAMDLDLAGSSARDSPARKHVRISKIACSGFVLGAEGKMKLVAQPIRTGSVGDDSAENDDDARNEKKRLALRASEVLLFSVIHKSLVGENQKS</sequence>
<accession>A0A0F0IHY6</accession>
<dbReference type="InterPro" id="IPR025204">
    <property type="entry name" value="CENP-L"/>
</dbReference>
<dbReference type="Pfam" id="PF13092">
    <property type="entry name" value="CENP-L"/>
    <property type="match status" value="1"/>
</dbReference>
<protein>
    <submittedName>
        <fullName evidence="1">Kinetochore complex Sim4 subunit Fta1</fullName>
    </submittedName>
</protein>
<dbReference type="Proteomes" id="UP000033540">
    <property type="component" value="Unassembled WGS sequence"/>
</dbReference>
<organism evidence="1 2">
    <name type="scientific">Aspergillus parasiticus (strain ATCC 56775 / NRRL 5862 / SRRC 143 / SU-1)</name>
    <dbReference type="NCBI Taxonomy" id="1403190"/>
    <lineage>
        <taxon>Eukaryota</taxon>
        <taxon>Fungi</taxon>
        <taxon>Dikarya</taxon>
        <taxon>Ascomycota</taxon>
        <taxon>Pezizomycotina</taxon>
        <taxon>Eurotiomycetes</taxon>
        <taxon>Eurotiomycetidae</taxon>
        <taxon>Eurotiales</taxon>
        <taxon>Aspergillaceae</taxon>
        <taxon>Aspergillus</taxon>
        <taxon>Aspergillus subgen. Circumdati</taxon>
    </lineage>
</organism>
<name>A0A0F0IHY6_ASPPU</name>
<gene>
    <name evidence="1" type="ORF">P875_00021499</name>
</gene>
<comment type="caution">
    <text evidence="1">The sequence shown here is derived from an EMBL/GenBank/DDBJ whole genome shotgun (WGS) entry which is preliminary data.</text>
</comment>
<proteinExistence type="predicted"/>
<dbReference type="AlphaFoldDB" id="A0A0F0IHY6"/>
<dbReference type="EMBL" id="JZEE01000308">
    <property type="protein sequence ID" value="KJK66362.1"/>
    <property type="molecule type" value="Genomic_DNA"/>
</dbReference>
<dbReference type="OrthoDB" id="8864979at2759"/>
<reference evidence="1 2" key="1">
    <citation type="submission" date="2015-02" db="EMBL/GenBank/DDBJ databases">
        <title>Draft genome sequence of Aspergillus parasiticus SU-1.</title>
        <authorList>
            <person name="Yu J."/>
            <person name="Fedorova N."/>
            <person name="Yin Y."/>
            <person name="Losada L."/>
            <person name="Zafar N."/>
            <person name="Taujale R."/>
            <person name="Ehrlich K.C."/>
            <person name="Bhatnagar D."/>
            <person name="Cleveland T.E."/>
            <person name="Bennett J.W."/>
            <person name="Nierman W.C."/>
        </authorList>
    </citation>
    <scope>NUCLEOTIDE SEQUENCE [LARGE SCALE GENOMIC DNA]</scope>
    <source>
        <strain evidence="2">ATCC 56775 / NRRL 5862 / SRRC 143 / SU-1</strain>
    </source>
</reference>
<evidence type="ECO:0000313" key="2">
    <source>
        <dbReference type="Proteomes" id="UP000033540"/>
    </source>
</evidence>